<dbReference type="InterPro" id="IPR011032">
    <property type="entry name" value="GroES-like_sf"/>
</dbReference>
<dbReference type="Pfam" id="PF13602">
    <property type="entry name" value="ADH_zinc_N_2"/>
    <property type="match status" value="1"/>
</dbReference>
<gene>
    <name evidence="5" type="ORF">SAMN04489708_13538</name>
</gene>
<keyword evidence="6" id="KW-1185">Reference proteome</keyword>
<protein>
    <submittedName>
        <fullName evidence="5">NADPH2:quinone reductase</fullName>
    </submittedName>
</protein>
<dbReference type="Gene3D" id="3.90.180.10">
    <property type="entry name" value="Medium-chain alcohol dehydrogenases, catalytic domain"/>
    <property type="match status" value="1"/>
</dbReference>
<evidence type="ECO:0000256" key="3">
    <source>
        <dbReference type="SAM" id="MobiDB-lite"/>
    </source>
</evidence>
<evidence type="ECO:0000256" key="1">
    <source>
        <dbReference type="ARBA" id="ARBA00022857"/>
    </source>
</evidence>
<evidence type="ECO:0000313" key="6">
    <source>
        <dbReference type="Proteomes" id="UP000199317"/>
    </source>
</evidence>
<dbReference type="SUPFAM" id="SSF50129">
    <property type="entry name" value="GroES-like"/>
    <property type="match status" value="1"/>
</dbReference>
<dbReference type="GO" id="GO:0070402">
    <property type="term" value="F:NADPH binding"/>
    <property type="evidence" value="ECO:0007669"/>
    <property type="project" value="TreeGrafter"/>
</dbReference>
<dbReference type="Pfam" id="PF08240">
    <property type="entry name" value="ADH_N"/>
    <property type="match status" value="1"/>
</dbReference>
<dbReference type="SMART" id="SM00829">
    <property type="entry name" value="PKS_ER"/>
    <property type="match status" value="1"/>
</dbReference>
<dbReference type="OrthoDB" id="9787435at2"/>
<organism evidence="5 6">
    <name type="scientific">Paracidovorax cattleyae</name>
    <dbReference type="NCBI Taxonomy" id="80868"/>
    <lineage>
        <taxon>Bacteria</taxon>
        <taxon>Pseudomonadati</taxon>
        <taxon>Pseudomonadota</taxon>
        <taxon>Betaproteobacteria</taxon>
        <taxon>Burkholderiales</taxon>
        <taxon>Comamonadaceae</taxon>
        <taxon>Paracidovorax</taxon>
    </lineage>
</organism>
<dbReference type="PANTHER" id="PTHR48106">
    <property type="entry name" value="QUINONE OXIDOREDUCTASE PIG3-RELATED"/>
    <property type="match status" value="1"/>
</dbReference>
<dbReference type="GO" id="GO:0016651">
    <property type="term" value="F:oxidoreductase activity, acting on NAD(P)H"/>
    <property type="evidence" value="ECO:0007669"/>
    <property type="project" value="TreeGrafter"/>
</dbReference>
<dbReference type="SUPFAM" id="SSF51735">
    <property type="entry name" value="NAD(P)-binding Rossmann-fold domains"/>
    <property type="match status" value="1"/>
</dbReference>
<keyword evidence="1" id="KW-0521">NADP</keyword>
<accession>A0A1H0WB38</accession>
<keyword evidence="2" id="KW-0560">Oxidoreductase</keyword>
<dbReference type="Proteomes" id="UP000199317">
    <property type="component" value="Unassembled WGS sequence"/>
</dbReference>
<name>A0A1H0WB38_9BURK</name>
<feature type="region of interest" description="Disordered" evidence="3">
    <location>
        <begin position="1"/>
        <end position="20"/>
    </location>
</feature>
<dbReference type="EMBL" id="FNJL01000035">
    <property type="protein sequence ID" value="SDP87828.1"/>
    <property type="molecule type" value="Genomic_DNA"/>
</dbReference>
<evidence type="ECO:0000313" key="5">
    <source>
        <dbReference type="EMBL" id="SDP87828.1"/>
    </source>
</evidence>
<evidence type="ECO:0000256" key="2">
    <source>
        <dbReference type="ARBA" id="ARBA00023002"/>
    </source>
</evidence>
<feature type="domain" description="Enoyl reductase (ER)" evidence="4">
    <location>
        <begin position="37"/>
        <end position="354"/>
    </location>
</feature>
<evidence type="ECO:0000259" key="4">
    <source>
        <dbReference type="SMART" id="SM00829"/>
    </source>
</evidence>
<dbReference type="InterPro" id="IPR020843">
    <property type="entry name" value="ER"/>
</dbReference>
<sequence length="358" mass="37174">MSAARLSAGEPAVRSTAGGPAGAAAATMAAVRMEAPGGPEVLRLQSVALPQPGPGEVLVQAHTIGVGRPDCMVRRGTYKWMPPLPCTPGNEMSGTVEALGAGVANIHLGQPVLVSSRELSVRGGCYAQYVAIPAHAAILLPHGLDLSLAPALPNYQVAWALLHRAAVRERVQTLYLNGAAGGVGTAVLQLARELGIRAIAGASSAAKREAALQEGAAAAIEPDGDAAARIRALTDGRGVDLVLDHLGGAGLAGLVGALAPFGTLVSYNLLAGPPQEDVFQALRSHIGQAPGIRCFNMHTFDHDQPGRRALLAPAIDWMARVRIRPRVHARLPLSEAAEAHRLMEERAAIGKIMLDPWL</sequence>
<reference evidence="6" key="1">
    <citation type="submission" date="2016-10" db="EMBL/GenBank/DDBJ databases">
        <authorList>
            <person name="Varghese N."/>
            <person name="Submissions S."/>
        </authorList>
    </citation>
    <scope>NUCLEOTIDE SEQUENCE [LARGE SCALE GENOMIC DNA]</scope>
    <source>
        <strain evidence="6">DSM 17101</strain>
    </source>
</reference>
<dbReference type="InterPro" id="IPR013154">
    <property type="entry name" value="ADH-like_N"/>
</dbReference>
<dbReference type="RefSeq" id="WP_092838942.1">
    <property type="nucleotide sequence ID" value="NZ_FNJL01000035.1"/>
</dbReference>
<dbReference type="Gene3D" id="3.40.50.720">
    <property type="entry name" value="NAD(P)-binding Rossmann-like Domain"/>
    <property type="match status" value="1"/>
</dbReference>
<proteinExistence type="predicted"/>
<dbReference type="AlphaFoldDB" id="A0A1H0WB38"/>
<dbReference type="InterPro" id="IPR036291">
    <property type="entry name" value="NAD(P)-bd_dom_sf"/>
</dbReference>